<dbReference type="InterPro" id="IPR045886">
    <property type="entry name" value="ThiF/MoeB/HesA"/>
</dbReference>
<feature type="domain" description="THIF-type NAD/FAD binding fold" evidence="1">
    <location>
        <begin position="10"/>
        <end position="249"/>
    </location>
</feature>
<dbReference type="GO" id="GO:0061503">
    <property type="term" value="F:tRNA threonylcarbamoyladenosine dehydratase"/>
    <property type="evidence" value="ECO:0007669"/>
    <property type="project" value="TreeGrafter"/>
</dbReference>
<dbReference type="PROSITE" id="PS00065">
    <property type="entry name" value="D_2_HYDROXYACID_DH_1"/>
    <property type="match status" value="1"/>
</dbReference>
<evidence type="ECO:0000313" key="2">
    <source>
        <dbReference type="EMBL" id="CAB3391399.1"/>
    </source>
</evidence>
<dbReference type="AlphaFoldDB" id="A0A6F9E4H3"/>
<dbReference type="Proteomes" id="UP000502196">
    <property type="component" value="Chromosome"/>
</dbReference>
<evidence type="ECO:0000313" key="3">
    <source>
        <dbReference type="Proteomes" id="UP000502196"/>
    </source>
</evidence>
<dbReference type="EMBL" id="LR792683">
    <property type="protein sequence ID" value="CAB3391399.1"/>
    <property type="molecule type" value="Genomic_DNA"/>
</dbReference>
<keyword evidence="2" id="KW-0436">Ligase</keyword>
<dbReference type="GO" id="GO:0061504">
    <property type="term" value="P:cyclic threonylcarbamoyladenosine biosynthetic process"/>
    <property type="evidence" value="ECO:0007669"/>
    <property type="project" value="TreeGrafter"/>
</dbReference>
<dbReference type="EC" id="6.1.-.-" evidence="2"/>
<reference evidence="2 3" key="1">
    <citation type="submission" date="2020-04" db="EMBL/GenBank/DDBJ databases">
        <authorList>
            <person name="Hogendoorn C."/>
        </authorList>
    </citation>
    <scope>NUCLEOTIDE SEQUENCE [LARGE SCALE GENOMIC DNA]</scope>
    <source>
        <strain evidence="2">COOX1</strain>
    </source>
</reference>
<dbReference type="InterPro" id="IPR035985">
    <property type="entry name" value="Ubiquitin-activating_enz"/>
</dbReference>
<gene>
    <name evidence="2" type="primary">tcdA</name>
    <name evidence="2" type="ORF">COOX1_0892</name>
</gene>
<dbReference type="InterPro" id="IPR029752">
    <property type="entry name" value="D-isomer_DH_CS1"/>
</dbReference>
<dbReference type="PANTHER" id="PTHR43267:SF1">
    <property type="entry name" value="TRNA THREONYLCARBAMOYLADENOSINE DEHYDRATASE"/>
    <property type="match status" value="1"/>
</dbReference>
<name>A0A6F9E4H3_9BACL</name>
<sequence length="251" mass="27531">MLHSFSRTELVIGPEGLDVMAKSTVAVIGLGGVGSFTAEALARTGIGRLILFDPDTVDITNINRQIPALIDTVGRPKVEVMKERIARIHPGCDVVAVQTRLARNNEEALFRHQPDYVVDTMDTISAKIDLIESCIRRDVRVVSSMGAANKIDPTRFRVVDLSETRVDPIAKVVRRELRKRGIVSGVRVVCSDEQPREPRLDVLARMLTPEERAAARTRKSAMPPASIAFVPPVAGMILASVVVRDLLGWPI</sequence>
<dbReference type="CDD" id="cd00755">
    <property type="entry name" value="YgdL_like"/>
    <property type="match status" value="1"/>
</dbReference>
<organism evidence="2 3">
    <name type="scientific">Kyrpidia spormannii</name>
    <dbReference type="NCBI Taxonomy" id="2055160"/>
    <lineage>
        <taxon>Bacteria</taxon>
        <taxon>Bacillati</taxon>
        <taxon>Bacillota</taxon>
        <taxon>Bacilli</taxon>
        <taxon>Bacillales</taxon>
        <taxon>Alicyclobacillaceae</taxon>
        <taxon>Kyrpidia</taxon>
    </lineage>
</organism>
<dbReference type="PANTHER" id="PTHR43267">
    <property type="entry name" value="TRNA THREONYLCARBAMOYLADENOSINE DEHYDRATASE"/>
    <property type="match status" value="1"/>
</dbReference>
<dbReference type="Pfam" id="PF00899">
    <property type="entry name" value="ThiF"/>
    <property type="match status" value="1"/>
</dbReference>
<protein>
    <submittedName>
        <fullName evidence="2">tRNA threonylcarbamoyladenosine dehydratase (T(6)A37 dehydratase)</fullName>
        <ecNumber evidence="2">6.1.-.-</ecNumber>
    </submittedName>
</protein>
<dbReference type="SUPFAM" id="SSF69572">
    <property type="entry name" value="Activating enzymes of the ubiquitin-like proteins"/>
    <property type="match status" value="1"/>
</dbReference>
<proteinExistence type="predicted"/>
<dbReference type="Gene3D" id="3.40.50.720">
    <property type="entry name" value="NAD(P)-binding Rossmann-like Domain"/>
    <property type="match status" value="1"/>
</dbReference>
<dbReference type="InterPro" id="IPR000594">
    <property type="entry name" value="ThiF_NAD_FAD-bd"/>
</dbReference>
<dbReference type="RefSeq" id="WP_170085049.1">
    <property type="nucleotide sequence ID" value="NZ_CP047971.1"/>
</dbReference>
<dbReference type="GO" id="GO:0008641">
    <property type="term" value="F:ubiquitin-like modifier activating enzyme activity"/>
    <property type="evidence" value="ECO:0007669"/>
    <property type="project" value="InterPro"/>
</dbReference>
<evidence type="ECO:0000259" key="1">
    <source>
        <dbReference type="Pfam" id="PF00899"/>
    </source>
</evidence>
<dbReference type="FunFam" id="3.40.50.720:FF:000141">
    <property type="entry name" value="tRNA threonylcarbamoyladenosine dehydratase"/>
    <property type="match status" value="1"/>
</dbReference>
<accession>A0A6F9E4H3</accession>